<proteinExistence type="predicted"/>
<dbReference type="Pfam" id="PF13302">
    <property type="entry name" value="Acetyltransf_3"/>
    <property type="match status" value="1"/>
</dbReference>
<accession>A0AAJ2NKJ3</accession>
<dbReference type="EMBL" id="JAWJAY010000001">
    <property type="protein sequence ID" value="MDV2884587.1"/>
    <property type="molecule type" value="Genomic_DNA"/>
</dbReference>
<dbReference type="SUPFAM" id="SSF55729">
    <property type="entry name" value="Acyl-CoA N-acyltransferases (Nat)"/>
    <property type="match status" value="1"/>
</dbReference>
<dbReference type="Proteomes" id="UP001285636">
    <property type="component" value="Unassembled WGS sequence"/>
</dbReference>
<keyword evidence="2" id="KW-0808">Transferase</keyword>
<organism evidence="2 3">
    <name type="scientific">Alkalihalophilus pseudofirmus</name>
    <name type="common">Bacillus pseudofirmus</name>
    <dbReference type="NCBI Taxonomy" id="79885"/>
    <lineage>
        <taxon>Bacteria</taxon>
        <taxon>Bacillati</taxon>
        <taxon>Bacillota</taxon>
        <taxon>Bacilli</taxon>
        <taxon>Bacillales</taxon>
        <taxon>Bacillaceae</taxon>
        <taxon>Alkalihalophilus</taxon>
    </lineage>
</organism>
<reference evidence="2" key="1">
    <citation type="submission" date="2023-10" db="EMBL/GenBank/DDBJ databases">
        <title>Screening of Alkalihalophilus pseudofirmusBZ-TG-HK211 and Its Alleviation of Salt Stress on Rapeseed Growth.</title>
        <authorList>
            <person name="Zhao B."/>
            <person name="Guo T."/>
        </authorList>
    </citation>
    <scope>NUCLEOTIDE SEQUENCE</scope>
    <source>
        <strain evidence="2">BZ-TG-HK211</strain>
    </source>
</reference>
<dbReference type="AlphaFoldDB" id="A0AAJ2NKJ3"/>
<evidence type="ECO:0000259" key="1">
    <source>
        <dbReference type="PROSITE" id="PS51186"/>
    </source>
</evidence>
<sequence>MLRSKRIHLRKVTEDDVELYHSWRNDVEVMKTTSPYIDSYTLEETRNFVQHILIGSVDSKSYMIVDISSGEAIGITSLVQLDMKNRNAECIIDIGNKEYWGKGYAKEALTVLLDYAFYEVNLHRISLKVYSMNEKAIHLYKKLGFKEEGVSREVLFREGKWHDLIHMGVLSGEYSNNK</sequence>
<evidence type="ECO:0000313" key="3">
    <source>
        <dbReference type="Proteomes" id="UP001285636"/>
    </source>
</evidence>
<dbReference type="RefSeq" id="WP_323466054.1">
    <property type="nucleotide sequence ID" value="NZ_CP144224.1"/>
</dbReference>
<dbReference type="EC" id="2.-.-.-" evidence="2"/>
<dbReference type="Gene3D" id="3.40.630.30">
    <property type="match status" value="1"/>
</dbReference>
<dbReference type="PROSITE" id="PS51186">
    <property type="entry name" value="GNAT"/>
    <property type="match status" value="1"/>
</dbReference>
<feature type="domain" description="N-acetyltransferase" evidence="1">
    <location>
        <begin position="7"/>
        <end position="163"/>
    </location>
</feature>
<dbReference type="PANTHER" id="PTHR43415:SF3">
    <property type="entry name" value="GNAT-FAMILY ACETYLTRANSFERASE"/>
    <property type="match status" value="1"/>
</dbReference>
<dbReference type="InterPro" id="IPR000182">
    <property type="entry name" value="GNAT_dom"/>
</dbReference>
<dbReference type="PANTHER" id="PTHR43415">
    <property type="entry name" value="SPERMIDINE N(1)-ACETYLTRANSFERASE"/>
    <property type="match status" value="1"/>
</dbReference>
<protein>
    <submittedName>
        <fullName evidence="2">GNAT family protein</fullName>
        <ecNumber evidence="2">2.-.-.-</ecNumber>
    </submittedName>
</protein>
<dbReference type="InterPro" id="IPR016181">
    <property type="entry name" value="Acyl_CoA_acyltransferase"/>
</dbReference>
<dbReference type="GO" id="GO:0016747">
    <property type="term" value="F:acyltransferase activity, transferring groups other than amino-acyl groups"/>
    <property type="evidence" value="ECO:0007669"/>
    <property type="project" value="InterPro"/>
</dbReference>
<evidence type="ECO:0000313" key="2">
    <source>
        <dbReference type="EMBL" id="MDV2884587.1"/>
    </source>
</evidence>
<comment type="caution">
    <text evidence="2">The sequence shown here is derived from an EMBL/GenBank/DDBJ whole genome shotgun (WGS) entry which is preliminary data.</text>
</comment>
<name>A0AAJ2NKJ3_ALKPS</name>
<gene>
    <name evidence="2" type="ORF">RYX45_05310</name>
</gene>